<evidence type="ECO:0008006" key="3">
    <source>
        <dbReference type="Google" id="ProtNLM"/>
    </source>
</evidence>
<dbReference type="Gene3D" id="3.40.50.300">
    <property type="entry name" value="P-loop containing nucleotide triphosphate hydrolases"/>
    <property type="match status" value="1"/>
</dbReference>
<dbReference type="EMBL" id="BAABHM010000032">
    <property type="protein sequence ID" value="GAA4719602.1"/>
    <property type="molecule type" value="Genomic_DNA"/>
</dbReference>
<dbReference type="SUPFAM" id="SSF52540">
    <property type="entry name" value="P-loop containing nucleoside triphosphate hydrolases"/>
    <property type="match status" value="1"/>
</dbReference>
<reference evidence="2" key="1">
    <citation type="journal article" date="2019" name="Int. J. Syst. Evol. Microbiol.">
        <title>The Global Catalogue of Microorganisms (GCM) 10K type strain sequencing project: providing services to taxonomists for standard genome sequencing and annotation.</title>
        <authorList>
            <consortium name="The Broad Institute Genomics Platform"/>
            <consortium name="The Broad Institute Genome Sequencing Center for Infectious Disease"/>
            <person name="Wu L."/>
            <person name="Ma J."/>
        </authorList>
    </citation>
    <scope>NUCLEOTIDE SEQUENCE [LARGE SCALE GENOMIC DNA]</scope>
    <source>
        <strain evidence="2">JCM 17975</strain>
    </source>
</reference>
<evidence type="ECO:0000313" key="1">
    <source>
        <dbReference type="EMBL" id="GAA4719602.1"/>
    </source>
</evidence>
<gene>
    <name evidence="1" type="ORF">GCM10023198_49430</name>
</gene>
<dbReference type="RefSeq" id="WP_253872343.1">
    <property type="nucleotide sequence ID" value="NZ_BAABHM010000032.1"/>
</dbReference>
<protein>
    <recommendedName>
        <fullName evidence="3">MinD-like ATPase involved in chromosome partitioning or flagellar assembly</fullName>
    </recommendedName>
</protein>
<organism evidence="1 2">
    <name type="scientific">Promicromonospora umidemergens</name>
    <dbReference type="NCBI Taxonomy" id="629679"/>
    <lineage>
        <taxon>Bacteria</taxon>
        <taxon>Bacillati</taxon>
        <taxon>Actinomycetota</taxon>
        <taxon>Actinomycetes</taxon>
        <taxon>Micrococcales</taxon>
        <taxon>Promicromonosporaceae</taxon>
        <taxon>Promicromonospora</taxon>
    </lineage>
</organism>
<dbReference type="Proteomes" id="UP001500843">
    <property type="component" value="Unassembled WGS sequence"/>
</dbReference>
<keyword evidence="2" id="KW-1185">Reference proteome</keyword>
<name>A0ABP8Y503_9MICO</name>
<accession>A0ABP8Y503</accession>
<dbReference type="InterPro" id="IPR027417">
    <property type="entry name" value="P-loop_NTPase"/>
</dbReference>
<proteinExistence type="predicted"/>
<sequence length="264" mass="27702">MALIVLTSANGSPGVTTTALGLAMTWPRPVVLVDADPTGARAIPAGYFGGAQLPTDQTIVDLAVSHRQGTLAEDLPRMLMPIPGTQVQLLCGPLNHYQARALDSLWEPLGGVFKALERTGQDVIVDAGRLGLEGSAMKLVTQADLALLVTRSTLPALVAGSSWAVTLRESFIRAGALDSLGVLVVGPGKPYDNREVAKVLDRPVMANVAWDPGSAEVYSHGAKPPRKFESSVLTKSLRAAVQSVRAGVTRSRAQLGVVAEGNLR</sequence>
<comment type="caution">
    <text evidence="1">The sequence shown here is derived from an EMBL/GenBank/DDBJ whole genome shotgun (WGS) entry which is preliminary data.</text>
</comment>
<evidence type="ECO:0000313" key="2">
    <source>
        <dbReference type="Proteomes" id="UP001500843"/>
    </source>
</evidence>